<dbReference type="NCBIfam" id="TIGR00787">
    <property type="entry name" value="dctP"/>
    <property type="match status" value="1"/>
</dbReference>
<keyword evidence="4" id="KW-1185">Reference proteome</keyword>
<sequence length="322" mass="35668">MKALSLSVLLAAPLTMTSLSAQAVTLKLAHNLQADHVVAVTLRHMAKEISDKTNGKVKVRIYGDSQMGGPRQTLEMLQQGALSMTKVSASELEPFEPAFSIFSLPYLFRSPEHFDKVVFGPVGHALEQLPKKNGFVLLAAYEAGTRSFYGKKPIREPADVKGLKIRVVSTPTTNKMVELLGGSPAPIPFGEVYTALQQGVVDAAENNIPSYVQTRHVEIAKYYSEDQHTAVPDFLAISTMAMQRLSPEQQEIVKQAARDSEKYEKKLWTAQVQKSKAEAIKLGATFIKVDKPAFQQAMKPLWDEFKKDPVKSKWLNKIEAVK</sequence>
<dbReference type="PIRSF" id="PIRSF006470">
    <property type="entry name" value="DctB"/>
    <property type="match status" value="1"/>
</dbReference>
<reference evidence="3 4" key="1">
    <citation type="submission" date="2019-03" db="EMBL/GenBank/DDBJ databases">
        <title>Genomic Encyclopedia of Type Strains, Phase IV (KMG-IV): sequencing the most valuable type-strain genomes for metagenomic binning, comparative biology and taxonomic classification.</title>
        <authorList>
            <person name="Goeker M."/>
        </authorList>
    </citation>
    <scope>NUCLEOTIDE SEQUENCE [LARGE SCALE GENOMIC DNA]</scope>
    <source>
        <strain evidence="3 4">DSM 18577</strain>
    </source>
</reference>
<proteinExistence type="predicted"/>
<feature type="signal peptide" evidence="2">
    <location>
        <begin position="1"/>
        <end position="23"/>
    </location>
</feature>
<comment type="caution">
    <text evidence="3">The sequence shown here is derived from an EMBL/GenBank/DDBJ whole genome shotgun (WGS) entry which is preliminary data.</text>
</comment>
<dbReference type="InterPro" id="IPR004682">
    <property type="entry name" value="TRAP_DctP"/>
</dbReference>
<organism evidence="3 4">
    <name type="scientific">Celerinatantimonas diazotrophica</name>
    <dbReference type="NCBI Taxonomy" id="412034"/>
    <lineage>
        <taxon>Bacteria</taxon>
        <taxon>Pseudomonadati</taxon>
        <taxon>Pseudomonadota</taxon>
        <taxon>Gammaproteobacteria</taxon>
        <taxon>Celerinatantimonadaceae</taxon>
        <taxon>Celerinatantimonas</taxon>
    </lineage>
</organism>
<evidence type="ECO:0000256" key="2">
    <source>
        <dbReference type="SAM" id="SignalP"/>
    </source>
</evidence>
<accession>A0A4R1K1X8</accession>
<evidence type="ECO:0000256" key="1">
    <source>
        <dbReference type="ARBA" id="ARBA00022729"/>
    </source>
</evidence>
<dbReference type="InterPro" id="IPR038404">
    <property type="entry name" value="TRAP_DctP_sf"/>
</dbReference>
<evidence type="ECO:0000313" key="3">
    <source>
        <dbReference type="EMBL" id="TCK58018.1"/>
    </source>
</evidence>
<dbReference type="PANTHER" id="PTHR33376:SF2">
    <property type="entry name" value="DICARBOXYLATE-BINDING PERIPLASMIC PROTEIN"/>
    <property type="match status" value="1"/>
</dbReference>
<dbReference type="PANTHER" id="PTHR33376">
    <property type="match status" value="1"/>
</dbReference>
<dbReference type="CDD" id="cd13671">
    <property type="entry name" value="PBP2_TRAP_SBP_like_3"/>
    <property type="match status" value="1"/>
</dbReference>
<protein>
    <submittedName>
        <fullName evidence="3">Tripartite ATP-independent transporter DctP family solute receptor</fullName>
    </submittedName>
</protein>
<dbReference type="EMBL" id="SMGD01000012">
    <property type="protein sequence ID" value="TCK58018.1"/>
    <property type="molecule type" value="Genomic_DNA"/>
</dbReference>
<dbReference type="AlphaFoldDB" id="A0A4R1K1X8"/>
<feature type="chain" id="PRO_5020331553" evidence="2">
    <location>
        <begin position="24"/>
        <end position="322"/>
    </location>
</feature>
<gene>
    <name evidence="3" type="ORF">EV690_1723</name>
</gene>
<dbReference type="NCBIfam" id="NF037995">
    <property type="entry name" value="TRAP_S1"/>
    <property type="match status" value="1"/>
</dbReference>
<dbReference type="Gene3D" id="3.40.190.170">
    <property type="entry name" value="Bacterial extracellular solute-binding protein, family 7"/>
    <property type="match status" value="1"/>
</dbReference>
<dbReference type="InterPro" id="IPR018389">
    <property type="entry name" value="DctP_fam"/>
</dbReference>
<dbReference type="RefSeq" id="WP_396022834.1">
    <property type="nucleotide sequence ID" value="NZ_OU594967.1"/>
</dbReference>
<dbReference type="Pfam" id="PF03480">
    <property type="entry name" value="DctP"/>
    <property type="match status" value="1"/>
</dbReference>
<dbReference type="Proteomes" id="UP000295565">
    <property type="component" value="Unassembled WGS sequence"/>
</dbReference>
<dbReference type="GO" id="GO:0030288">
    <property type="term" value="C:outer membrane-bounded periplasmic space"/>
    <property type="evidence" value="ECO:0007669"/>
    <property type="project" value="InterPro"/>
</dbReference>
<name>A0A4R1K1X8_9GAMM</name>
<keyword evidence="1 2" id="KW-0732">Signal</keyword>
<evidence type="ECO:0000313" key="4">
    <source>
        <dbReference type="Proteomes" id="UP000295565"/>
    </source>
</evidence>
<dbReference type="GO" id="GO:0030246">
    <property type="term" value="F:carbohydrate binding"/>
    <property type="evidence" value="ECO:0007669"/>
    <property type="project" value="TreeGrafter"/>
</dbReference>
<keyword evidence="3" id="KW-0675">Receptor</keyword>
<dbReference type="GO" id="GO:0055085">
    <property type="term" value="P:transmembrane transport"/>
    <property type="evidence" value="ECO:0007669"/>
    <property type="project" value="InterPro"/>
</dbReference>